<proteinExistence type="predicted"/>
<protein>
    <submittedName>
        <fullName evidence="1">Uncharacterized protein</fullName>
    </submittedName>
</protein>
<gene>
    <name evidence="1" type="ORF">FVF75_13895</name>
</gene>
<reference evidence="1 2" key="1">
    <citation type="submission" date="2019-08" db="EMBL/GenBank/DDBJ databases">
        <title>Identification of a novel species of the genus Boseongicola.</title>
        <authorList>
            <person name="Zhang X.-Q."/>
        </authorList>
    </citation>
    <scope>NUCLEOTIDE SEQUENCE [LARGE SCALE GENOMIC DNA]</scope>
    <source>
        <strain evidence="1 2">HY14</strain>
    </source>
</reference>
<dbReference type="EMBL" id="VSIY01000013">
    <property type="protein sequence ID" value="TYB80712.1"/>
    <property type="molecule type" value="Genomic_DNA"/>
</dbReference>
<dbReference type="RefSeq" id="WP_148379004.1">
    <property type="nucleotide sequence ID" value="NZ_VSIY01000013.1"/>
</dbReference>
<organism evidence="1 2">
    <name type="scientific">Maritimibacter fusiformis</name>
    <dbReference type="NCBI Taxonomy" id="2603819"/>
    <lineage>
        <taxon>Bacteria</taxon>
        <taxon>Pseudomonadati</taxon>
        <taxon>Pseudomonadota</taxon>
        <taxon>Alphaproteobacteria</taxon>
        <taxon>Rhodobacterales</taxon>
        <taxon>Roseobacteraceae</taxon>
        <taxon>Maritimibacter</taxon>
    </lineage>
</organism>
<dbReference type="AlphaFoldDB" id="A0A5D0RGT1"/>
<sequence length="60" mass="6713">MDRTDPDLLDWMNALPDETRARLFRALGLSGGDRAKPDRNAEHLALARALAEAARLNRLN</sequence>
<name>A0A5D0RGT1_9RHOB</name>
<evidence type="ECO:0000313" key="2">
    <source>
        <dbReference type="Proteomes" id="UP000322080"/>
    </source>
</evidence>
<dbReference type="Proteomes" id="UP000322080">
    <property type="component" value="Unassembled WGS sequence"/>
</dbReference>
<keyword evidence="2" id="KW-1185">Reference proteome</keyword>
<accession>A0A5D0RGT1</accession>
<comment type="caution">
    <text evidence="1">The sequence shown here is derived from an EMBL/GenBank/DDBJ whole genome shotgun (WGS) entry which is preliminary data.</text>
</comment>
<evidence type="ECO:0000313" key="1">
    <source>
        <dbReference type="EMBL" id="TYB80712.1"/>
    </source>
</evidence>